<name>A0A4Q7TDD9_9MICO</name>
<dbReference type="EMBL" id="SGXT01000019">
    <property type="protein sequence ID" value="RZT57460.1"/>
    <property type="molecule type" value="Genomic_DNA"/>
</dbReference>
<dbReference type="Proteomes" id="UP000292408">
    <property type="component" value="Unassembled WGS sequence"/>
</dbReference>
<organism evidence="1 2">
    <name type="scientific">Microcella alkaliphila</name>
    <dbReference type="NCBI Taxonomy" id="279828"/>
    <lineage>
        <taxon>Bacteria</taxon>
        <taxon>Bacillati</taxon>
        <taxon>Actinomycetota</taxon>
        <taxon>Actinomycetes</taxon>
        <taxon>Micrococcales</taxon>
        <taxon>Microbacteriaceae</taxon>
        <taxon>Microcella</taxon>
    </lineage>
</organism>
<gene>
    <name evidence="1" type="ORF">EV140_2578</name>
</gene>
<comment type="caution">
    <text evidence="1">The sequence shown here is derived from an EMBL/GenBank/DDBJ whole genome shotgun (WGS) entry which is preliminary data.</text>
</comment>
<protein>
    <recommendedName>
        <fullName evidence="3">Transcriptional regulator, AbiEi antitoxin, Type IV TA system</fullName>
    </recommendedName>
</protein>
<evidence type="ECO:0000313" key="2">
    <source>
        <dbReference type="Proteomes" id="UP000292408"/>
    </source>
</evidence>
<reference evidence="1 2" key="1">
    <citation type="journal article" date="2015" name="Stand. Genomic Sci.">
        <title>Genomic Encyclopedia of Bacterial and Archaeal Type Strains, Phase III: the genomes of soil and plant-associated and newly described type strains.</title>
        <authorList>
            <person name="Whitman W.B."/>
            <person name="Woyke T."/>
            <person name="Klenk H.P."/>
            <person name="Zhou Y."/>
            <person name="Lilburn T.G."/>
            <person name="Beck B.J."/>
            <person name="De Vos P."/>
            <person name="Vandamme P."/>
            <person name="Eisen J.A."/>
            <person name="Garrity G."/>
            <person name="Hugenholtz P."/>
            <person name="Kyrpides N.C."/>
        </authorList>
    </citation>
    <scope>NUCLEOTIDE SEQUENCE [LARGE SCALE GENOMIC DNA]</scope>
    <source>
        <strain evidence="1 2">AC4r</strain>
    </source>
</reference>
<evidence type="ECO:0008006" key="3">
    <source>
        <dbReference type="Google" id="ProtNLM"/>
    </source>
</evidence>
<evidence type="ECO:0000313" key="1">
    <source>
        <dbReference type="EMBL" id="RZT57460.1"/>
    </source>
</evidence>
<proteinExistence type="predicted"/>
<accession>A0A4Q7TDD9</accession>
<keyword evidence="2" id="KW-1185">Reference proteome</keyword>
<sequence>MEILRQYADPSGLVRAMAVTDEGHRRLISREVARGRLVRVARGAYLPSHVWASLDEDARYRAIVHAAATGRLASDELICHRSAAALWRLPSFEPWPATVHTVRPARGQGRRNGIVVRHVSAQPDPGAEVDGLPVTSLARTVTDVASTESLANGLIAVDAALRGQREASWARPPLARELLVETAQARALNAGRTRALRVVSMGDPRSASAGESLLRATLHLLGIPPAEPQVRFVGDSGRVYYVDLYWPDQDFVLEFDGKGKYTDPLYMAGRSASEVVYEEKRREDEIRAQVRGMTRVDWGVAASPTRLERRLRAAGFVFP</sequence>
<dbReference type="AlphaFoldDB" id="A0A4Q7TDD9"/>